<evidence type="ECO:0000256" key="10">
    <source>
        <dbReference type="ARBA" id="ARBA00022982"/>
    </source>
</evidence>
<dbReference type="InterPro" id="IPR051817">
    <property type="entry name" value="FDH_cytochrome_b556_subunit"/>
</dbReference>
<evidence type="ECO:0000256" key="1">
    <source>
        <dbReference type="ARBA" id="ARBA00001971"/>
    </source>
</evidence>
<dbReference type="InterPro" id="IPR000516">
    <property type="entry name" value="Ni-dep_Hydgase_cyt-B"/>
</dbReference>
<evidence type="ECO:0000256" key="12">
    <source>
        <dbReference type="ARBA" id="ARBA00023004"/>
    </source>
</evidence>
<comment type="similarity">
    <text evidence="4">Belongs to the formate dehydrogenase gamma subunit family.</text>
</comment>
<dbReference type="Proteomes" id="UP000502179">
    <property type="component" value="Chromosome"/>
</dbReference>
<gene>
    <name evidence="14" type="ORF">G4V39_04795</name>
</gene>
<evidence type="ECO:0000256" key="11">
    <source>
        <dbReference type="ARBA" id="ARBA00022989"/>
    </source>
</evidence>
<dbReference type="KEGG" id="tav:G4V39_04795"/>
<evidence type="ECO:0000256" key="8">
    <source>
        <dbReference type="ARBA" id="ARBA00022692"/>
    </source>
</evidence>
<dbReference type="PANTHER" id="PTHR30074:SF6">
    <property type="entry name" value="FORMATE DEHYDROGENASE GAMMA SUBUNIT"/>
    <property type="match status" value="1"/>
</dbReference>
<dbReference type="GO" id="GO:0008863">
    <property type="term" value="F:formate dehydrogenase (NAD+) activity"/>
    <property type="evidence" value="ECO:0007669"/>
    <property type="project" value="InterPro"/>
</dbReference>
<dbReference type="GO" id="GO:0005506">
    <property type="term" value="F:iron ion binding"/>
    <property type="evidence" value="ECO:0007669"/>
    <property type="project" value="InterPro"/>
</dbReference>
<dbReference type="Gene3D" id="1.20.950.20">
    <property type="entry name" value="Transmembrane di-heme cytochromes, Chain C"/>
    <property type="match status" value="1"/>
</dbReference>
<keyword evidence="10" id="KW-0249">Electron transport</keyword>
<dbReference type="InterPro" id="IPR006471">
    <property type="entry name" value="Formate_DH_gsu"/>
</dbReference>
<dbReference type="GO" id="GO:0009326">
    <property type="term" value="C:formate dehydrogenase complex"/>
    <property type="evidence" value="ECO:0007669"/>
    <property type="project" value="InterPro"/>
</dbReference>
<dbReference type="PANTHER" id="PTHR30074">
    <property type="entry name" value="FORMATE DEHYDROGENASE, NITRATE-INDUCIBLE, CYTOCHROME B556 FDN SUBUNIT"/>
    <property type="match status" value="1"/>
</dbReference>
<evidence type="ECO:0000313" key="14">
    <source>
        <dbReference type="EMBL" id="QIJ71631.1"/>
    </source>
</evidence>
<dbReference type="RefSeq" id="WP_166031849.1">
    <property type="nucleotide sequence ID" value="NZ_CP048877.1"/>
</dbReference>
<accession>A0A6G7PVT8</accession>
<keyword evidence="5" id="KW-0813">Transport</keyword>
<keyword evidence="6" id="KW-1003">Cell membrane</keyword>
<keyword evidence="15" id="KW-1185">Reference proteome</keyword>
<comment type="subcellular location">
    <subcellularLocation>
        <location evidence="2">Cell membrane</location>
        <topology evidence="2">Multi-pass membrane protein</topology>
    </subcellularLocation>
</comment>
<dbReference type="GO" id="GO:0009061">
    <property type="term" value="P:anaerobic respiration"/>
    <property type="evidence" value="ECO:0007669"/>
    <property type="project" value="TreeGrafter"/>
</dbReference>
<dbReference type="NCBIfam" id="TIGR01583">
    <property type="entry name" value="formate-DH-gamm"/>
    <property type="match status" value="1"/>
</dbReference>
<dbReference type="GO" id="GO:0036397">
    <property type="term" value="F:formate dehydrogenase (quinone) activity"/>
    <property type="evidence" value="ECO:0007669"/>
    <property type="project" value="TreeGrafter"/>
</dbReference>
<evidence type="ECO:0000256" key="7">
    <source>
        <dbReference type="ARBA" id="ARBA00022617"/>
    </source>
</evidence>
<sequence length="216" mass="24124">MAEVVLLEERGEAKRAVVKYSALERLLHLVHLVSFVVLALTGLALTYRSAGWAVYLFGSYAAVKAIHHLFAWIFVISAGLFFLKLLPHARFAPYDAEWISKLGGYLDRSHRVRAPAGRVNAGQKLFFWFVLLGIIVLAVTGFVIMYTPAQPGQALHLALHDLAAGLVIAAVLVHLYLTTIANPGTFWIMITGQADEDYIREHNPQWYEELKEKGLL</sequence>
<evidence type="ECO:0000256" key="9">
    <source>
        <dbReference type="ARBA" id="ARBA00022723"/>
    </source>
</evidence>
<evidence type="ECO:0000256" key="5">
    <source>
        <dbReference type="ARBA" id="ARBA00022448"/>
    </source>
</evidence>
<proteinExistence type="inferred from homology"/>
<dbReference type="GO" id="GO:0022904">
    <property type="term" value="P:respiratory electron transport chain"/>
    <property type="evidence" value="ECO:0007669"/>
    <property type="project" value="InterPro"/>
</dbReference>
<keyword evidence="9" id="KW-0479">Metal-binding</keyword>
<evidence type="ECO:0000256" key="6">
    <source>
        <dbReference type="ARBA" id="ARBA00022475"/>
    </source>
</evidence>
<keyword evidence="11" id="KW-1133">Transmembrane helix</keyword>
<dbReference type="GO" id="GO:0015944">
    <property type="term" value="P:formate oxidation"/>
    <property type="evidence" value="ECO:0007669"/>
    <property type="project" value="TreeGrafter"/>
</dbReference>
<evidence type="ECO:0000256" key="3">
    <source>
        <dbReference type="ARBA" id="ARBA00008622"/>
    </source>
</evidence>
<organism evidence="14 15">
    <name type="scientific">Thermosulfuriphilus ammonigenes</name>
    <dbReference type="NCBI Taxonomy" id="1936021"/>
    <lineage>
        <taxon>Bacteria</taxon>
        <taxon>Pseudomonadati</taxon>
        <taxon>Thermodesulfobacteriota</taxon>
        <taxon>Thermodesulfobacteria</taxon>
        <taxon>Thermodesulfobacteriales</taxon>
        <taxon>Thermodesulfobacteriaceae</taxon>
        <taxon>Thermosulfuriphilus</taxon>
    </lineage>
</organism>
<keyword evidence="13" id="KW-0472">Membrane</keyword>
<evidence type="ECO:0000313" key="15">
    <source>
        <dbReference type="Proteomes" id="UP000502179"/>
    </source>
</evidence>
<dbReference type="AlphaFoldDB" id="A0A6G7PVT8"/>
<dbReference type="GO" id="GO:0005886">
    <property type="term" value="C:plasma membrane"/>
    <property type="evidence" value="ECO:0007669"/>
    <property type="project" value="UniProtKB-SubCell"/>
</dbReference>
<dbReference type="Pfam" id="PF01292">
    <property type="entry name" value="Ni_hydr_CYTB"/>
    <property type="match status" value="1"/>
</dbReference>
<evidence type="ECO:0000256" key="4">
    <source>
        <dbReference type="ARBA" id="ARBA00010747"/>
    </source>
</evidence>
<comment type="similarity">
    <text evidence="3">Belongs to the HupC/HyaC/HydC family.</text>
</comment>
<keyword evidence="12" id="KW-0408">Iron</keyword>
<dbReference type="InterPro" id="IPR011577">
    <property type="entry name" value="Cyt_b561_bac/Ni-Hgenase"/>
</dbReference>
<dbReference type="GO" id="GO:0009055">
    <property type="term" value="F:electron transfer activity"/>
    <property type="evidence" value="ECO:0007669"/>
    <property type="project" value="InterPro"/>
</dbReference>
<keyword evidence="7" id="KW-0349">Heme</keyword>
<dbReference type="EMBL" id="CP048877">
    <property type="protein sequence ID" value="QIJ71631.1"/>
    <property type="molecule type" value="Genomic_DNA"/>
</dbReference>
<dbReference type="PRINTS" id="PR00161">
    <property type="entry name" value="NIHGNASECYTB"/>
</dbReference>
<comment type="cofactor">
    <cofactor evidence="1">
        <name>heme</name>
        <dbReference type="ChEBI" id="CHEBI:30413"/>
    </cofactor>
</comment>
<evidence type="ECO:0000256" key="2">
    <source>
        <dbReference type="ARBA" id="ARBA00004651"/>
    </source>
</evidence>
<dbReference type="InterPro" id="IPR016174">
    <property type="entry name" value="Di-haem_cyt_TM"/>
</dbReference>
<evidence type="ECO:0000256" key="13">
    <source>
        <dbReference type="ARBA" id="ARBA00023136"/>
    </source>
</evidence>
<name>A0A6G7PVT8_9BACT</name>
<dbReference type="SUPFAM" id="SSF81342">
    <property type="entry name" value="Transmembrane di-heme cytochromes"/>
    <property type="match status" value="1"/>
</dbReference>
<protein>
    <submittedName>
        <fullName evidence="14">Formate dehydrogenase subunit gamma</fullName>
    </submittedName>
</protein>
<keyword evidence="8" id="KW-0812">Transmembrane</keyword>
<reference evidence="14 15" key="1">
    <citation type="submission" date="2020-02" db="EMBL/GenBank/DDBJ databases">
        <title>Genome analysis of Thermosulfuriphilus ammonigenes ST65T, an anaerobic thermophilic chemolithoautotrophic bacterium isolated from a deep-sea hydrothermal vent.</title>
        <authorList>
            <person name="Slobodkina G."/>
            <person name="Allioux M."/>
            <person name="Merkel A."/>
            <person name="Alain K."/>
            <person name="Jebbar M."/>
            <person name="Slobodkin A."/>
        </authorList>
    </citation>
    <scope>NUCLEOTIDE SEQUENCE [LARGE SCALE GENOMIC DNA]</scope>
    <source>
        <strain evidence="14 15">ST65</strain>
    </source>
</reference>